<organism evidence="2 3">
    <name type="scientific">Hymenochirus boettgeri</name>
    <name type="common">Congo dwarf clawed frog</name>
    <dbReference type="NCBI Taxonomy" id="247094"/>
    <lineage>
        <taxon>Eukaryota</taxon>
        <taxon>Metazoa</taxon>
        <taxon>Chordata</taxon>
        <taxon>Craniata</taxon>
        <taxon>Vertebrata</taxon>
        <taxon>Euteleostomi</taxon>
        <taxon>Amphibia</taxon>
        <taxon>Batrachia</taxon>
        <taxon>Anura</taxon>
        <taxon>Pipoidea</taxon>
        <taxon>Pipidae</taxon>
        <taxon>Pipinae</taxon>
        <taxon>Hymenochirus</taxon>
    </lineage>
</organism>
<gene>
    <name evidence="2" type="ORF">GDO86_001839</name>
</gene>
<sequence>MSGKQDLFFQVNNKPKTCVSCISHDEVVVQPLACEQTRTGLERAVSETKPFLLSESTFVSDGIKESLGTSVTTDTEYKPHTEFHSQADGNTSEYFWLQESQIIQSPEISTHERISASQQMKSVIKRTKETPNVHPMYRDLSPRRKFGPAIYNKSLSQDRLIEELHGRFGIDKPETYKSPEDDWLTEGVIITSRPSKNLLPSEQQIEKIIIPPDSPQLMRKCFSVNSSSPGTIQKTRLVSKSTSPSQPSSCPPPPPPLPPLQSHVFSPHTPQPSRKAAVDDYQDLSRSTPISKDLSTSGLLSSLPLRDLPPTKSYISIGCQTDDTPLFPPIQAGTLLNTPCEYLAKHV</sequence>
<evidence type="ECO:0000313" key="3">
    <source>
        <dbReference type="Proteomes" id="UP000812440"/>
    </source>
</evidence>
<evidence type="ECO:0000313" key="2">
    <source>
        <dbReference type="EMBL" id="KAG8455793.1"/>
    </source>
</evidence>
<dbReference type="AlphaFoldDB" id="A0A8T2KH74"/>
<feature type="compositionally biased region" description="Polar residues" evidence="1">
    <location>
        <begin position="224"/>
        <end position="242"/>
    </location>
</feature>
<evidence type="ECO:0000256" key="1">
    <source>
        <dbReference type="SAM" id="MobiDB-lite"/>
    </source>
</evidence>
<proteinExistence type="predicted"/>
<protein>
    <submittedName>
        <fullName evidence="2">Uncharacterized protein</fullName>
    </submittedName>
</protein>
<dbReference type="Proteomes" id="UP000812440">
    <property type="component" value="Chromosome 1"/>
</dbReference>
<feature type="region of interest" description="Disordered" evidence="1">
    <location>
        <begin position="224"/>
        <end position="298"/>
    </location>
</feature>
<accession>A0A8T2KH74</accession>
<reference evidence="2" key="1">
    <citation type="thesis" date="2020" institute="ProQuest LLC" country="789 East Eisenhower Parkway, Ann Arbor, MI, USA">
        <title>Comparative Genomics and Chromosome Evolution.</title>
        <authorList>
            <person name="Mudd A.B."/>
        </authorList>
    </citation>
    <scope>NUCLEOTIDE SEQUENCE</scope>
    <source>
        <strain evidence="2">Female2</strain>
        <tissue evidence="2">Blood</tissue>
    </source>
</reference>
<keyword evidence="3" id="KW-1185">Reference proteome</keyword>
<name>A0A8T2KH74_9PIPI</name>
<dbReference type="OrthoDB" id="15567at2759"/>
<dbReference type="EMBL" id="JAACNH010000001">
    <property type="protein sequence ID" value="KAG8455793.1"/>
    <property type="molecule type" value="Genomic_DNA"/>
</dbReference>
<feature type="compositionally biased region" description="Pro residues" evidence="1">
    <location>
        <begin position="249"/>
        <end position="259"/>
    </location>
</feature>
<comment type="caution">
    <text evidence="2">The sequence shown here is derived from an EMBL/GenBank/DDBJ whole genome shotgun (WGS) entry which is preliminary data.</text>
</comment>